<evidence type="ECO:0000313" key="7">
    <source>
        <dbReference type="EMBL" id="JAS04082.1"/>
    </source>
</evidence>
<dbReference type="AlphaFoldDB" id="A0A194ANL2"/>
<dbReference type="Pfam" id="PF04241">
    <property type="entry name" value="DUF423"/>
    <property type="match status" value="1"/>
</dbReference>
<feature type="transmembrane region" description="Helical" evidence="6">
    <location>
        <begin position="117"/>
        <end position="140"/>
    </location>
</feature>
<keyword evidence="5 6" id="KW-0472">Membrane</keyword>
<evidence type="ECO:0000256" key="5">
    <source>
        <dbReference type="ARBA" id="ARBA00023136"/>
    </source>
</evidence>
<dbReference type="GO" id="GO:0016020">
    <property type="term" value="C:membrane"/>
    <property type="evidence" value="ECO:0007669"/>
    <property type="project" value="UniProtKB-SubCell"/>
</dbReference>
<dbReference type="PANTHER" id="PTHR43461:SF1">
    <property type="entry name" value="TRANSMEMBRANE PROTEIN 256"/>
    <property type="match status" value="1"/>
</dbReference>
<protein>
    <submittedName>
        <fullName evidence="7">Putative transmembrane protein 256-like protein</fullName>
    </submittedName>
</protein>
<reference evidence="7" key="1">
    <citation type="submission" date="2016-03" db="EMBL/GenBank/DDBJ databases">
        <authorList>
            <person name="Ploux O."/>
        </authorList>
    </citation>
    <scope>NUCLEOTIDE SEQUENCE</scope>
    <source>
        <tissue evidence="7">Mantle</tissue>
    </source>
</reference>
<evidence type="ECO:0000256" key="1">
    <source>
        <dbReference type="ARBA" id="ARBA00004141"/>
    </source>
</evidence>
<comment type="subcellular location">
    <subcellularLocation>
        <location evidence="1">Membrane</location>
        <topology evidence="1">Multi-pass membrane protein</topology>
    </subcellularLocation>
</comment>
<evidence type="ECO:0000256" key="2">
    <source>
        <dbReference type="ARBA" id="ARBA00006208"/>
    </source>
</evidence>
<proteinExistence type="inferred from homology"/>
<evidence type="ECO:0000256" key="3">
    <source>
        <dbReference type="ARBA" id="ARBA00022692"/>
    </source>
</evidence>
<dbReference type="PANTHER" id="PTHR43461">
    <property type="entry name" value="TRANSMEMBRANE PROTEIN 256"/>
    <property type="match status" value="1"/>
</dbReference>
<dbReference type="InterPro" id="IPR006696">
    <property type="entry name" value="DUF423"/>
</dbReference>
<comment type="similarity">
    <text evidence="2">Belongs to the TMEM256 family.</text>
</comment>
<evidence type="ECO:0000256" key="6">
    <source>
        <dbReference type="SAM" id="Phobius"/>
    </source>
</evidence>
<evidence type="ECO:0000256" key="4">
    <source>
        <dbReference type="ARBA" id="ARBA00022989"/>
    </source>
</evidence>
<keyword evidence="3 6" id="KW-0812">Transmembrane</keyword>
<name>A0A194ANL2_PINFU</name>
<keyword evidence="4 6" id="KW-1133">Transmembrane helix</keyword>
<dbReference type="EMBL" id="GELH01000189">
    <property type="protein sequence ID" value="JAS04083.1"/>
    <property type="molecule type" value="Transcribed_RNA"/>
</dbReference>
<organism evidence="7">
    <name type="scientific">Pinctada fucata</name>
    <name type="common">Akoya pearl oyster</name>
    <name type="synonym">Pinctada imbricata fucata</name>
    <dbReference type="NCBI Taxonomy" id="50426"/>
    <lineage>
        <taxon>Eukaryota</taxon>
        <taxon>Metazoa</taxon>
        <taxon>Spiralia</taxon>
        <taxon>Lophotrochozoa</taxon>
        <taxon>Mollusca</taxon>
        <taxon>Bivalvia</taxon>
        <taxon>Autobranchia</taxon>
        <taxon>Pteriomorphia</taxon>
        <taxon>Pterioida</taxon>
        <taxon>Pterioidea</taxon>
        <taxon>Pteriidae</taxon>
        <taxon>Pinctada</taxon>
    </lineage>
</organism>
<accession>A0A194ANL2</accession>
<sequence length="153" mass="16434">MTDILYACIEGSVNVINKSAQILGLQKKTGIEIDVRALEKQIVDQVGMGATGPARHLIRLAGLSGAVAVSMAAYGEHGLKPKDEEEQKLKKIFDVGNKMHLIHSVALLACPASRKPILTGVLMTTGIVVFCGSCYAHALTRKKEIVLLPRMEA</sequence>
<dbReference type="EMBL" id="GELH01000190">
    <property type="protein sequence ID" value="JAS04082.1"/>
    <property type="molecule type" value="Transcribed_RNA"/>
</dbReference>